<sequence length="120" mass="12818">MSTAHSEDGHDNSTAASDVGDDSLLHPSGRFSSVPPTPDLIPNRSSTSMSYASTMTTPERSSQQYHASAEIPTKIVEDDEDDLADRSESEVITQETSVISKHSLLHRASGARISAFGGTR</sequence>
<proteinExistence type="predicted"/>
<comment type="caution">
    <text evidence="1">The sequence shown here is derived from an EMBL/GenBank/DDBJ whole genome shotgun (WGS) entry which is preliminary data.</text>
</comment>
<name>A0ACC2IR48_9PEZI</name>
<gene>
    <name evidence="1" type="ORF">ONZ43_g4168</name>
</gene>
<evidence type="ECO:0000313" key="2">
    <source>
        <dbReference type="Proteomes" id="UP001153334"/>
    </source>
</evidence>
<accession>A0ACC2IR48</accession>
<organism evidence="1 2">
    <name type="scientific">Nemania bipapillata</name>
    <dbReference type="NCBI Taxonomy" id="110536"/>
    <lineage>
        <taxon>Eukaryota</taxon>
        <taxon>Fungi</taxon>
        <taxon>Dikarya</taxon>
        <taxon>Ascomycota</taxon>
        <taxon>Pezizomycotina</taxon>
        <taxon>Sordariomycetes</taxon>
        <taxon>Xylariomycetidae</taxon>
        <taxon>Xylariales</taxon>
        <taxon>Xylariaceae</taxon>
        <taxon>Nemania</taxon>
    </lineage>
</organism>
<keyword evidence="2" id="KW-1185">Reference proteome</keyword>
<evidence type="ECO:0000313" key="1">
    <source>
        <dbReference type="EMBL" id="KAJ8117640.1"/>
    </source>
</evidence>
<reference evidence="1" key="1">
    <citation type="submission" date="2022-11" db="EMBL/GenBank/DDBJ databases">
        <title>Genome Sequence of Nemania bipapillata.</title>
        <authorList>
            <person name="Buettner E."/>
        </authorList>
    </citation>
    <scope>NUCLEOTIDE SEQUENCE</scope>
    <source>
        <strain evidence="1">CP14</strain>
    </source>
</reference>
<dbReference type="Proteomes" id="UP001153334">
    <property type="component" value="Unassembled WGS sequence"/>
</dbReference>
<dbReference type="EMBL" id="JAPESX010001080">
    <property type="protein sequence ID" value="KAJ8117640.1"/>
    <property type="molecule type" value="Genomic_DNA"/>
</dbReference>
<protein>
    <submittedName>
        <fullName evidence="1">Uncharacterized protein</fullName>
    </submittedName>
</protein>